<organism evidence="2 3">
    <name type="scientific">Microbacterium fluvii</name>
    <dbReference type="NCBI Taxonomy" id="415215"/>
    <lineage>
        <taxon>Bacteria</taxon>
        <taxon>Bacillati</taxon>
        <taxon>Actinomycetota</taxon>
        <taxon>Actinomycetes</taxon>
        <taxon>Micrococcales</taxon>
        <taxon>Microbacteriaceae</taxon>
        <taxon>Microbacterium</taxon>
    </lineage>
</organism>
<sequence>MTTETPPPDGRLLDAPLTQDSPPGTYLAVTRSGATYLFEIRETAPPIVIRYPATGPLISDGEPLPGVNGFFFDHRTGLGEIRWWKPDPTTRHHPPGTLYGGTTRTTSRVILTLRAHQGTAAEVVTAHKDLVDQLKAARNLEPTAAFQNLMSELLNQPAEWEDSTAPATILVWCETCGREEATTPAKAHSDGWDFAGPGGLYPFGTVSPRTCPDCGIETTVWWRLTVDRIPDTDLAPHDMAVVKRIVAEIPARRTQEER</sequence>
<dbReference type="EMBL" id="JBHTBE010000004">
    <property type="protein sequence ID" value="MFC7270112.1"/>
    <property type="molecule type" value="Genomic_DNA"/>
</dbReference>
<reference evidence="3" key="1">
    <citation type="journal article" date="2019" name="Int. J. Syst. Evol. Microbiol.">
        <title>The Global Catalogue of Microorganisms (GCM) 10K type strain sequencing project: providing services to taxonomists for standard genome sequencing and annotation.</title>
        <authorList>
            <consortium name="The Broad Institute Genomics Platform"/>
            <consortium name="The Broad Institute Genome Sequencing Center for Infectious Disease"/>
            <person name="Wu L."/>
            <person name="Ma J."/>
        </authorList>
    </citation>
    <scope>NUCLEOTIDE SEQUENCE [LARGE SCALE GENOMIC DNA]</scope>
    <source>
        <strain evidence="3">CGMCC 1.15772</strain>
    </source>
</reference>
<evidence type="ECO:0000313" key="2">
    <source>
        <dbReference type="EMBL" id="MFC7270112.1"/>
    </source>
</evidence>
<gene>
    <name evidence="2" type="ORF">ACFQRL_14205</name>
</gene>
<proteinExistence type="predicted"/>
<comment type="caution">
    <text evidence="2">The sequence shown here is derived from an EMBL/GenBank/DDBJ whole genome shotgun (WGS) entry which is preliminary data.</text>
</comment>
<feature type="region of interest" description="Disordered" evidence="1">
    <location>
        <begin position="1"/>
        <end position="23"/>
    </location>
</feature>
<accession>A0ABW2HI36</accession>
<keyword evidence="3" id="KW-1185">Reference proteome</keyword>
<dbReference type="RefSeq" id="WP_262875040.1">
    <property type="nucleotide sequence ID" value="NZ_BAABKW010000016.1"/>
</dbReference>
<evidence type="ECO:0000313" key="3">
    <source>
        <dbReference type="Proteomes" id="UP001596507"/>
    </source>
</evidence>
<dbReference type="Proteomes" id="UP001596507">
    <property type="component" value="Unassembled WGS sequence"/>
</dbReference>
<name>A0ABW2HI36_9MICO</name>
<protein>
    <submittedName>
        <fullName evidence="2">Uncharacterized protein</fullName>
    </submittedName>
</protein>
<evidence type="ECO:0000256" key="1">
    <source>
        <dbReference type="SAM" id="MobiDB-lite"/>
    </source>
</evidence>